<proteinExistence type="inferred from homology"/>
<dbReference type="InterPro" id="IPR005119">
    <property type="entry name" value="LysR_subst-bd"/>
</dbReference>
<dbReference type="Proteomes" id="UP000199749">
    <property type="component" value="Chromosome"/>
</dbReference>
<reference evidence="6 7" key="1">
    <citation type="submission" date="2017-07" db="EMBL/GenBank/DDBJ databases">
        <title>Lactobacillus curvatus MRS6 whole genome.</title>
        <authorList>
            <person name="Jans C."/>
            <person name="Lagler S."/>
            <person name="Lacroix C."/>
            <person name="Meile L."/>
            <person name="Stevens M.J.A."/>
        </authorList>
    </citation>
    <scope>NUCLEOTIDE SEQUENCE [LARGE SCALE GENOMIC DNA]</scope>
    <source>
        <strain evidence="6 7">MRS6</strain>
    </source>
</reference>
<keyword evidence="3" id="KW-0238">DNA-binding</keyword>
<dbReference type="EMBL" id="CP022474">
    <property type="protein sequence ID" value="ASN60604.1"/>
    <property type="molecule type" value="Genomic_DNA"/>
</dbReference>
<evidence type="ECO:0000256" key="2">
    <source>
        <dbReference type="ARBA" id="ARBA00023015"/>
    </source>
</evidence>
<dbReference type="GO" id="GO:0005829">
    <property type="term" value="C:cytosol"/>
    <property type="evidence" value="ECO:0007669"/>
    <property type="project" value="TreeGrafter"/>
</dbReference>
<dbReference type="GO" id="GO:0003700">
    <property type="term" value="F:DNA-binding transcription factor activity"/>
    <property type="evidence" value="ECO:0007669"/>
    <property type="project" value="InterPro"/>
</dbReference>
<dbReference type="GO" id="GO:0003677">
    <property type="term" value="F:DNA binding"/>
    <property type="evidence" value="ECO:0007669"/>
    <property type="project" value="UniProtKB-KW"/>
</dbReference>
<accession>A0AAC9URA3</accession>
<feature type="domain" description="HTH lysR-type" evidence="5">
    <location>
        <begin position="1"/>
        <end position="58"/>
    </location>
</feature>
<dbReference type="Gene3D" id="3.40.190.290">
    <property type="match status" value="1"/>
</dbReference>
<dbReference type="SUPFAM" id="SSF53850">
    <property type="entry name" value="Periplasmic binding protein-like II"/>
    <property type="match status" value="1"/>
</dbReference>
<dbReference type="InterPro" id="IPR036390">
    <property type="entry name" value="WH_DNA-bd_sf"/>
</dbReference>
<dbReference type="PANTHER" id="PTHR30419">
    <property type="entry name" value="HTH-TYPE TRANSCRIPTIONAL REGULATOR YBHD"/>
    <property type="match status" value="1"/>
</dbReference>
<sequence length="292" mass="32821">MELRVLRYFSMVVQERNISRAAKKLHVSQPTISKQLKELEDELSITLFKRGSRNIQLTPPGEYFAQQVQHILDLMDKLVVNLHEGQPVSGRILIGIGELELTQSIAEAINRLTSRQPDIQIDLFSTTDEDLHNKLQSGLFDFGIMLNPADTQNYNAVELPGDTTWGILAPQNSLLATHRVVTPDDLTQLPLITAQQNVINTQFSQWLKKPLTTLNQVATYNFHQNAARLVSAGIGYALYLNSHSEVPQSDLAFIPLMPELTSTTSLVWSNERPPSAAAKFLIDHVYQCQSRH</sequence>
<organism evidence="6 7">
    <name type="scientific">Latilactobacillus curvatus</name>
    <name type="common">Lactobacillus curvatus</name>
    <dbReference type="NCBI Taxonomy" id="28038"/>
    <lineage>
        <taxon>Bacteria</taxon>
        <taxon>Bacillati</taxon>
        <taxon>Bacillota</taxon>
        <taxon>Bacilli</taxon>
        <taxon>Lactobacillales</taxon>
        <taxon>Lactobacillaceae</taxon>
        <taxon>Latilactobacillus</taxon>
    </lineage>
</organism>
<dbReference type="FunFam" id="1.10.10.10:FF:000001">
    <property type="entry name" value="LysR family transcriptional regulator"/>
    <property type="match status" value="1"/>
</dbReference>
<evidence type="ECO:0000313" key="7">
    <source>
        <dbReference type="Proteomes" id="UP000199749"/>
    </source>
</evidence>
<comment type="similarity">
    <text evidence="1">Belongs to the LysR transcriptional regulatory family.</text>
</comment>
<keyword evidence="2" id="KW-0805">Transcription regulation</keyword>
<dbReference type="PROSITE" id="PS50931">
    <property type="entry name" value="HTH_LYSR"/>
    <property type="match status" value="1"/>
</dbReference>
<evidence type="ECO:0000256" key="1">
    <source>
        <dbReference type="ARBA" id="ARBA00009437"/>
    </source>
</evidence>
<dbReference type="AlphaFoldDB" id="A0AAC9URA3"/>
<evidence type="ECO:0000259" key="5">
    <source>
        <dbReference type="PROSITE" id="PS50931"/>
    </source>
</evidence>
<dbReference type="PRINTS" id="PR00039">
    <property type="entry name" value="HTHLYSR"/>
</dbReference>
<dbReference type="RefSeq" id="WP_089556998.1">
    <property type="nucleotide sequence ID" value="NZ_CP022474.1"/>
</dbReference>
<keyword evidence="4" id="KW-0804">Transcription</keyword>
<dbReference type="Pfam" id="PF00126">
    <property type="entry name" value="HTH_1"/>
    <property type="match status" value="1"/>
</dbReference>
<dbReference type="CDD" id="cd05466">
    <property type="entry name" value="PBP2_LTTR_substrate"/>
    <property type="match status" value="1"/>
</dbReference>
<dbReference type="Pfam" id="PF03466">
    <property type="entry name" value="LysR_substrate"/>
    <property type="match status" value="1"/>
</dbReference>
<evidence type="ECO:0000256" key="4">
    <source>
        <dbReference type="ARBA" id="ARBA00023163"/>
    </source>
</evidence>
<evidence type="ECO:0000313" key="6">
    <source>
        <dbReference type="EMBL" id="ASN60604.1"/>
    </source>
</evidence>
<dbReference type="InterPro" id="IPR050950">
    <property type="entry name" value="HTH-type_LysR_regulators"/>
</dbReference>
<dbReference type="InterPro" id="IPR000847">
    <property type="entry name" value="LysR_HTH_N"/>
</dbReference>
<evidence type="ECO:0000256" key="3">
    <source>
        <dbReference type="ARBA" id="ARBA00023125"/>
    </source>
</evidence>
<protein>
    <submittedName>
        <fullName evidence="6">LysR family transcriptional regulator</fullName>
    </submittedName>
</protein>
<dbReference type="Gene3D" id="1.10.10.10">
    <property type="entry name" value="Winged helix-like DNA-binding domain superfamily/Winged helix DNA-binding domain"/>
    <property type="match status" value="1"/>
</dbReference>
<gene>
    <name evidence="6" type="ORF">CG419_08080</name>
</gene>
<dbReference type="InterPro" id="IPR036388">
    <property type="entry name" value="WH-like_DNA-bd_sf"/>
</dbReference>
<dbReference type="SUPFAM" id="SSF46785">
    <property type="entry name" value="Winged helix' DNA-binding domain"/>
    <property type="match status" value="1"/>
</dbReference>
<name>A0AAC9URA3_LATCU</name>
<dbReference type="PANTHER" id="PTHR30419:SF8">
    <property type="entry name" value="NITROGEN ASSIMILATION TRANSCRIPTIONAL ACTIVATOR-RELATED"/>
    <property type="match status" value="1"/>
</dbReference>